<proteinExistence type="predicted"/>
<evidence type="ECO:0000256" key="1">
    <source>
        <dbReference type="SAM" id="Phobius"/>
    </source>
</evidence>
<feature type="transmembrane region" description="Helical" evidence="1">
    <location>
        <begin position="35"/>
        <end position="55"/>
    </location>
</feature>
<feature type="transmembrane region" description="Helical" evidence="1">
    <location>
        <begin position="12"/>
        <end position="29"/>
    </location>
</feature>
<dbReference type="EMBL" id="JBHSQI010000007">
    <property type="protein sequence ID" value="MFC6154598.1"/>
    <property type="molecule type" value="Genomic_DNA"/>
</dbReference>
<protein>
    <submittedName>
        <fullName evidence="2">DUF3054 domain-containing protein</fullName>
    </submittedName>
</protein>
<organism evidence="2 3">
    <name type="scientific">Nocardioides yefusunii</name>
    <dbReference type="NCBI Taxonomy" id="2500546"/>
    <lineage>
        <taxon>Bacteria</taxon>
        <taxon>Bacillati</taxon>
        <taxon>Actinomycetota</taxon>
        <taxon>Actinomycetes</taxon>
        <taxon>Propionibacteriales</taxon>
        <taxon>Nocardioidaceae</taxon>
        <taxon>Nocardioides</taxon>
    </lineage>
</organism>
<sequence>MNSDSPYLRRLGPFALDVVLVVVFATLGSRTHEGGLSLSHVADVAWPFLVGLGVVHAVARRPWSLQFGLTAWLGTVAIGMLLRQATDEGTAFSFVVVATLFNLATLVGWRLVALALQRRNA</sequence>
<dbReference type="RefSeq" id="WP_128219290.1">
    <property type="nucleotide sequence ID" value="NZ_CP034929.1"/>
</dbReference>
<keyword evidence="3" id="KW-1185">Reference proteome</keyword>
<dbReference type="Proteomes" id="UP001596098">
    <property type="component" value="Unassembled WGS sequence"/>
</dbReference>
<accession>A0ABW1QZF8</accession>
<keyword evidence="1" id="KW-0472">Membrane</keyword>
<dbReference type="Pfam" id="PF11255">
    <property type="entry name" value="DUF3054"/>
    <property type="match status" value="1"/>
</dbReference>
<name>A0ABW1QZF8_9ACTN</name>
<keyword evidence="1" id="KW-0812">Transmembrane</keyword>
<evidence type="ECO:0000313" key="2">
    <source>
        <dbReference type="EMBL" id="MFC6154598.1"/>
    </source>
</evidence>
<gene>
    <name evidence="2" type="ORF">ACFPWU_13085</name>
</gene>
<comment type="caution">
    <text evidence="2">The sequence shown here is derived from an EMBL/GenBank/DDBJ whole genome shotgun (WGS) entry which is preliminary data.</text>
</comment>
<dbReference type="InterPro" id="IPR021414">
    <property type="entry name" value="DUF3054"/>
</dbReference>
<reference evidence="3" key="1">
    <citation type="journal article" date="2019" name="Int. J. Syst. Evol. Microbiol.">
        <title>The Global Catalogue of Microorganisms (GCM) 10K type strain sequencing project: providing services to taxonomists for standard genome sequencing and annotation.</title>
        <authorList>
            <consortium name="The Broad Institute Genomics Platform"/>
            <consortium name="The Broad Institute Genome Sequencing Center for Infectious Disease"/>
            <person name="Wu L."/>
            <person name="Ma J."/>
        </authorList>
    </citation>
    <scope>NUCLEOTIDE SEQUENCE [LARGE SCALE GENOMIC DNA]</scope>
    <source>
        <strain evidence="3">DFY28</strain>
    </source>
</reference>
<evidence type="ECO:0000313" key="3">
    <source>
        <dbReference type="Proteomes" id="UP001596098"/>
    </source>
</evidence>
<keyword evidence="1" id="KW-1133">Transmembrane helix</keyword>
<feature type="transmembrane region" description="Helical" evidence="1">
    <location>
        <begin position="91"/>
        <end position="116"/>
    </location>
</feature>
<feature type="transmembrane region" description="Helical" evidence="1">
    <location>
        <begin position="67"/>
        <end position="85"/>
    </location>
</feature>